<comment type="caution">
    <text evidence="1">The sequence shown here is derived from an EMBL/GenBank/DDBJ whole genome shotgun (WGS) entry which is preliminary data.</text>
</comment>
<reference evidence="1" key="1">
    <citation type="submission" date="2022-08" db="EMBL/GenBank/DDBJ databases">
        <authorList>
            <person name="Kallberg Y."/>
            <person name="Tangrot J."/>
            <person name="Rosling A."/>
        </authorList>
    </citation>
    <scope>NUCLEOTIDE SEQUENCE</scope>
    <source>
        <strain evidence="1">Wild A</strain>
    </source>
</reference>
<evidence type="ECO:0000313" key="1">
    <source>
        <dbReference type="EMBL" id="CAI2163559.1"/>
    </source>
</evidence>
<protein>
    <submittedName>
        <fullName evidence="1">6857_t:CDS:1</fullName>
    </submittedName>
</protein>
<dbReference type="AlphaFoldDB" id="A0A9W4WI54"/>
<dbReference type="EMBL" id="CAMKVN010000098">
    <property type="protein sequence ID" value="CAI2163559.1"/>
    <property type="molecule type" value="Genomic_DNA"/>
</dbReference>
<evidence type="ECO:0000313" key="2">
    <source>
        <dbReference type="Proteomes" id="UP001153678"/>
    </source>
</evidence>
<proteinExistence type="predicted"/>
<organism evidence="1 2">
    <name type="scientific">Funneliformis geosporum</name>
    <dbReference type="NCBI Taxonomy" id="1117311"/>
    <lineage>
        <taxon>Eukaryota</taxon>
        <taxon>Fungi</taxon>
        <taxon>Fungi incertae sedis</taxon>
        <taxon>Mucoromycota</taxon>
        <taxon>Glomeromycotina</taxon>
        <taxon>Glomeromycetes</taxon>
        <taxon>Glomerales</taxon>
        <taxon>Glomeraceae</taxon>
        <taxon>Funneliformis</taxon>
    </lineage>
</organism>
<sequence>MQSQQVRNKILSIRSTLNYNRIYTPTRDELQLIAAQTKDKLTGLSFLNLSIRFETNRLHLYDTSIIDSLSDQLWDSSTSYQQEQWTAYANDVNEINLSILRANEDLLKRISGLTEPQIVNSDFEQNFFFGVSFP</sequence>
<dbReference type="Proteomes" id="UP001153678">
    <property type="component" value="Unassembled WGS sequence"/>
</dbReference>
<dbReference type="OrthoDB" id="10337862at2759"/>
<accession>A0A9W4WI54</accession>
<name>A0A9W4WI54_9GLOM</name>
<keyword evidence="2" id="KW-1185">Reference proteome</keyword>
<gene>
    <name evidence="1" type="ORF">FWILDA_LOCUS1128</name>
</gene>